<keyword evidence="2" id="KW-0472">Membrane</keyword>
<protein>
    <recommendedName>
        <fullName evidence="5">Divergent polysaccharide deacetylase family protein</fullName>
    </recommendedName>
</protein>
<dbReference type="InterPro" id="IPR011330">
    <property type="entry name" value="Glyco_hydro/deAcase_b/a-brl"/>
</dbReference>
<dbReference type="SUPFAM" id="SSF88713">
    <property type="entry name" value="Glycoside hydrolase/deacetylase"/>
    <property type="match status" value="1"/>
</dbReference>
<accession>A0ABQ5UVU9</accession>
<name>A0ABQ5UVU9_9PROT</name>
<dbReference type="Pfam" id="PF04748">
    <property type="entry name" value="Polysacc_deac_2"/>
    <property type="match status" value="1"/>
</dbReference>
<keyword evidence="2" id="KW-1133">Transmembrane helix</keyword>
<evidence type="ECO:0000313" key="3">
    <source>
        <dbReference type="EMBL" id="GLQ19273.1"/>
    </source>
</evidence>
<dbReference type="Proteomes" id="UP001161390">
    <property type="component" value="Unassembled WGS sequence"/>
</dbReference>
<gene>
    <name evidence="3" type="ORF">GCM10007854_02280</name>
</gene>
<feature type="transmembrane region" description="Helical" evidence="2">
    <location>
        <begin position="25"/>
        <end position="48"/>
    </location>
</feature>
<dbReference type="PANTHER" id="PTHR30105:SF2">
    <property type="entry name" value="DIVERGENT POLYSACCHARIDE DEACETYLASE SUPERFAMILY"/>
    <property type="match status" value="1"/>
</dbReference>
<evidence type="ECO:0000256" key="1">
    <source>
        <dbReference type="SAM" id="MobiDB-lite"/>
    </source>
</evidence>
<comment type="caution">
    <text evidence="3">The sequence shown here is derived from an EMBL/GenBank/DDBJ whole genome shotgun (WGS) entry which is preliminary data.</text>
</comment>
<dbReference type="PANTHER" id="PTHR30105">
    <property type="entry name" value="UNCHARACTERIZED YIBQ-RELATED"/>
    <property type="match status" value="1"/>
</dbReference>
<dbReference type="Gene3D" id="3.20.20.370">
    <property type="entry name" value="Glycoside hydrolase/deacetylase"/>
    <property type="match status" value="1"/>
</dbReference>
<dbReference type="CDD" id="cd10936">
    <property type="entry name" value="CE4_DAC2"/>
    <property type="match status" value="1"/>
</dbReference>
<proteinExistence type="predicted"/>
<evidence type="ECO:0000256" key="2">
    <source>
        <dbReference type="SAM" id="Phobius"/>
    </source>
</evidence>
<feature type="compositionally biased region" description="Polar residues" evidence="1">
    <location>
        <begin position="119"/>
        <end position="133"/>
    </location>
</feature>
<keyword evidence="2" id="KW-0812">Transmembrane</keyword>
<evidence type="ECO:0000313" key="4">
    <source>
        <dbReference type="Proteomes" id="UP001161390"/>
    </source>
</evidence>
<evidence type="ECO:0008006" key="5">
    <source>
        <dbReference type="Google" id="ProtNLM"/>
    </source>
</evidence>
<dbReference type="EMBL" id="BSNJ01000001">
    <property type="protein sequence ID" value="GLQ19273.1"/>
    <property type="molecule type" value="Genomic_DNA"/>
</dbReference>
<keyword evidence="4" id="KW-1185">Reference proteome</keyword>
<dbReference type="RefSeq" id="WP_377886756.1">
    <property type="nucleotide sequence ID" value="NZ_JBHMDV010000013.1"/>
</dbReference>
<feature type="region of interest" description="Disordered" evidence="1">
    <location>
        <begin position="95"/>
        <end position="162"/>
    </location>
</feature>
<reference evidence="3" key="2">
    <citation type="submission" date="2023-01" db="EMBL/GenBank/DDBJ databases">
        <title>Draft genome sequence of Algimonas porphyrae strain NBRC 108216.</title>
        <authorList>
            <person name="Sun Q."/>
            <person name="Mori K."/>
        </authorList>
    </citation>
    <scope>NUCLEOTIDE SEQUENCE</scope>
    <source>
        <strain evidence="3">NBRC 108216</strain>
    </source>
</reference>
<organism evidence="3 4">
    <name type="scientific">Algimonas porphyrae</name>
    <dbReference type="NCBI Taxonomy" id="1128113"/>
    <lineage>
        <taxon>Bacteria</taxon>
        <taxon>Pseudomonadati</taxon>
        <taxon>Pseudomonadota</taxon>
        <taxon>Alphaproteobacteria</taxon>
        <taxon>Maricaulales</taxon>
        <taxon>Robiginitomaculaceae</taxon>
        <taxon>Algimonas</taxon>
    </lineage>
</organism>
<dbReference type="InterPro" id="IPR006837">
    <property type="entry name" value="Divergent_DAC"/>
</dbReference>
<sequence>MNPRDSLNRPVTQRRRALSLPRRRSHIIASITFFAAVIALPFLLSSWIGSPSDAEPRGSVRLETPIAETQIADLDLDEALLPDLLSDIVPVGENPTEGIERDALGNPIDDNPKVAASAAQPTRSSGSPRTNTLKAPPLDPSLTRDSRFGPIPGPNTDGLTPLRAYQSQPVPVGDRSPVALIVGGLGVQSALTRRTIDELPPEVTLSFAAHAPGLQDWIDRARAAGHEVLLEVPMESETFNANEPGADRAMRVGASVSDNRRNLHHLLSRAKGYIGVINYNGDLFLRRSDVVAPVLAELTASGLGFVSDGAFDTPSLSALSASVNLPFAEGFGLIDPQPDPQIIQSRLDALTIAAKDEPGLIGVGFAYPQTIDAVKGWTATLAAEGLILVPASASLK</sequence>
<reference evidence="3" key="1">
    <citation type="journal article" date="2014" name="Int. J. Syst. Evol. Microbiol.">
        <title>Complete genome of a new Firmicutes species belonging to the dominant human colonic microbiota ('Ruminococcus bicirculans') reveals two chromosomes and a selective capacity to utilize plant glucans.</title>
        <authorList>
            <consortium name="NISC Comparative Sequencing Program"/>
            <person name="Wegmann U."/>
            <person name="Louis P."/>
            <person name="Goesmann A."/>
            <person name="Henrissat B."/>
            <person name="Duncan S.H."/>
            <person name="Flint H.J."/>
        </authorList>
    </citation>
    <scope>NUCLEOTIDE SEQUENCE</scope>
    <source>
        <strain evidence="3">NBRC 108216</strain>
    </source>
</reference>